<evidence type="ECO:0000256" key="3">
    <source>
        <dbReference type="ARBA" id="ARBA00022089"/>
    </source>
</evidence>
<proteinExistence type="inferred from homology"/>
<name>A0A232LYK2_9EURO</name>
<evidence type="ECO:0000313" key="13">
    <source>
        <dbReference type="EMBL" id="OXV09229.1"/>
    </source>
</evidence>
<reference evidence="13 14" key="1">
    <citation type="journal article" date="2015" name="Environ. Microbiol.">
        <title>Metagenome sequence of Elaphomyces granulatus from sporocarp tissue reveals Ascomycota ectomycorrhizal fingerprints of genome expansion and a Proteobacteria-rich microbiome.</title>
        <authorList>
            <person name="Quandt C.A."/>
            <person name="Kohler A."/>
            <person name="Hesse C.N."/>
            <person name="Sharpton T.J."/>
            <person name="Martin F."/>
            <person name="Spatafora J.W."/>
        </authorList>
    </citation>
    <scope>NUCLEOTIDE SEQUENCE [LARGE SCALE GENOMIC DNA]</scope>
    <source>
        <strain evidence="13 14">OSC145934</strain>
    </source>
</reference>
<comment type="subcellular location">
    <subcellularLocation>
        <location evidence="1">Endoplasmic reticulum membrane</location>
        <topology evidence="1">Single-pass type I membrane protein</topology>
    </subcellularLocation>
</comment>
<feature type="signal peptide" evidence="11">
    <location>
        <begin position="1"/>
        <end position="28"/>
    </location>
</feature>
<evidence type="ECO:0000256" key="4">
    <source>
        <dbReference type="ARBA" id="ARBA00022692"/>
    </source>
</evidence>
<evidence type="ECO:0000256" key="6">
    <source>
        <dbReference type="ARBA" id="ARBA00022824"/>
    </source>
</evidence>
<feature type="chain" id="PRO_5013257658" description="Protein BIG1" evidence="11">
    <location>
        <begin position="29"/>
        <end position="302"/>
    </location>
</feature>
<dbReference type="InterPro" id="IPR037654">
    <property type="entry name" value="Big1"/>
</dbReference>
<keyword evidence="5 11" id="KW-0732">Signal</keyword>
<comment type="similarity">
    <text evidence="2">Belongs to the BIG1 family.</text>
</comment>
<dbReference type="GO" id="GO:0006078">
    <property type="term" value="P:(1-&gt;6)-beta-D-glucan biosynthetic process"/>
    <property type="evidence" value="ECO:0007669"/>
    <property type="project" value="TreeGrafter"/>
</dbReference>
<keyword evidence="9" id="KW-0961">Cell wall biogenesis/degradation</keyword>
<dbReference type="GO" id="GO:0005789">
    <property type="term" value="C:endoplasmic reticulum membrane"/>
    <property type="evidence" value="ECO:0007669"/>
    <property type="project" value="UniProtKB-SubCell"/>
</dbReference>
<dbReference type="AlphaFoldDB" id="A0A232LYK2"/>
<comment type="caution">
    <text evidence="13">The sequence shown here is derived from an EMBL/GenBank/DDBJ whole genome shotgun (WGS) entry which is preliminary data.</text>
</comment>
<dbReference type="Pfam" id="PF20520">
    <property type="entry name" value="Ac45-VOA1_TM"/>
    <property type="match status" value="1"/>
</dbReference>
<evidence type="ECO:0000256" key="9">
    <source>
        <dbReference type="ARBA" id="ARBA00023316"/>
    </source>
</evidence>
<keyword evidence="6" id="KW-0256">Endoplasmic reticulum</keyword>
<evidence type="ECO:0000256" key="11">
    <source>
        <dbReference type="SAM" id="SignalP"/>
    </source>
</evidence>
<evidence type="ECO:0000259" key="12">
    <source>
        <dbReference type="Pfam" id="PF20520"/>
    </source>
</evidence>
<protein>
    <recommendedName>
        <fullName evidence="3">Protein BIG1</fullName>
    </recommendedName>
</protein>
<dbReference type="GO" id="GO:0009272">
    <property type="term" value="P:fungal-type cell wall biogenesis"/>
    <property type="evidence" value="ECO:0007669"/>
    <property type="project" value="TreeGrafter"/>
</dbReference>
<dbReference type="PANTHER" id="PTHR28285">
    <property type="entry name" value="PROTEIN BIG1"/>
    <property type="match status" value="1"/>
</dbReference>
<evidence type="ECO:0000256" key="7">
    <source>
        <dbReference type="ARBA" id="ARBA00022989"/>
    </source>
</evidence>
<dbReference type="OrthoDB" id="9985059at2759"/>
<evidence type="ECO:0000256" key="1">
    <source>
        <dbReference type="ARBA" id="ARBA00004115"/>
    </source>
</evidence>
<feature type="domain" description="V-type proton ATPase subunit S1/VOA1 transmembrane" evidence="12">
    <location>
        <begin position="252"/>
        <end position="291"/>
    </location>
</feature>
<dbReference type="InterPro" id="IPR046756">
    <property type="entry name" value="VAS1/VOA1_TM"/>
</dbReference>
<keyword evidence="14" id="KW-1185">Reference proteome</keyword>
<evidence type="ECO:0000256" key="5">
    <source>
        <dbReference type="ARBA" id="ARBA00022729"/>
    </source>
</evidence>
<keyword evidence="4 10" id="KW-0812">Transmembrane</keyword>
<dbReference type="PANTHER" id="PTHR28285:SF1">
    <property type="entry name" value="PROTEIN BIG1"/>
    <property type="match status" value="1"/>
</dbReference>
<dbReference type="GO" id="GO:0071555">
    <property type="term" value="P:cell wall organization"/>
    <property type="evidence" value="ECO:0007669"/>
    <property type="project" value="UniProtKB-KW"/>
</dbReference>
<sequence>MPHNSRKETAMHLCILGFLTLGAAVVEGYRDTSPFFFASTSELFTSSSQLKTARSLLEDVRDKLEGCHSDFYVIASQPGVHAADYSTRQSAPRLRERVMGGDKAIRSSFTVTEVVGEVDLGYIRHLLEEKCGVHLTEIDASIGSHPTSFGKGPRIISVTFPMLPLSTERSQQLIDNDAFLAGVIDQVPSQSYTFLYITSPKEFVDGEVTDSFVYHPENSAYQDLHMDLKRDYVAHSRGPSLPSNQSLFQRYQFLSPGIFMGLFASFICLSILYVGLSALMSLQVPYAAFEKNTAPGSRKKQQ</sequence>
<feature type="transmembrane region" description="Helical" evidence="10">
    <location>
        <begin position="253"/>
        <end position="276"/>
    </location>
</feature>
<evidence type="ECO:0000313" key="14">
    <source>
        <dbReference type="Proteomes" id="UP000243515"/>
    </source>
</evidence>
<evidence type="ECO:0000256" key="2">
    <source>
        <dbReference type="ARBA" id="ARBA00008203"/>
    </source>
</evidence>
<organism evidence="13 14">
    <name type="scientific">Elaphomyces granulatus</name>
    <dbReference type="NCBI Taxonomy" id="519963"/>
    <lineage>
        <taxon>Eukaryota</taxon>
        <taxon>Fungi</taxon>
        <taxon>Dikarya</taxon>
        <taxon>Ascomycota</taxon>
        <taxon>Pezizomycotina</taxon>
        <taxon>Eurotiomycetes</taxon>
        <taxon>Eurotiomycetidae</taxon>
        <taxon>Eurotiales</taxon>
        <taxon>Elaphomycetaceae</taxon>
        <taxon>Elaphomyces</taxon>
    </lineage>
</organism>
<dbReference type="EMBL" id="NPHW01003637">
    <property type="protein sequence ID" value="OXV09229.1"/>
    <property type="molecule type" value="Genomic_DNA"/>
</dbReference>
<keyword evidence="7 10" id="KW-1133">Transmembrane helix</keyword>
<dbReference type="Proteomes" id="UP000243515">
    <property type="component" value="Unassembled WGS sequence"/>
</dbReference>
<evidence type="ECO:0000256" key="8">
    <source>
        <dbReference type="ARBA" id="ARBA00023136"/>
    </source>
</evidence>
<gene>
    <name evidence="13" type="ORF">Egran_03009</name>
</gene>
<accession>A0A232LYK2</accession>
<keyword evidence="8 10" id="KW-0472">Membrane</keyword>
<evidence type="ECO:0000256" key="10">
    <source>
        <dbReference type="SAM" id="Phobius"/>
    </source>
</evidence>